<evidence type="ECO:0000256" key="12">
    <source>
        <dbReference type="ARBA" id="ARBA00022989"/>
    </source>
</evidence>
<dbReference type="Gene3D" id="3.40.50.300">
    <property type="entry name" value="P-loop containing nucleotide triphosphate hydrolases"/>
    <property type="match status" value="1"/>
</dbReference>
<comment type="similarity">
    <text evidence="3">In the C-terminal section; belongs to the peptidase M41 family.</text>
</comment>
<dbReference type="InterPro" id="IPR000642">
    <property type="entry name" value="Peptidase_M41"/>
</dbReference>
<dbReference type="InterPro" id="IPR037219">
    <property type="entry name" value="Peptidase_M41-like"/>
</dbReference>
<feature type="transmembrane region" description="Helical" evidence="22">
    <location>
        <begin position="119"/>
        <end position="141"/>
    </location>
</feature>
<protein>
    <recommendedName>
        <fullName evidence="17">ATP-dependent zinc metalloprotease YME1L1</fullName>
    </recommendedName>
    <alternativeName>
        <fullName evidence="18">ATP-dependent metalloprotease FtsH1</fullName>
    </alternativeName>
    <alternativeName>
        <fullName evidence="19">YME1-like protein 1</fullName>
    </alternativeName>
</protein>
<keyword evidence="25" id="KW-1185">Reference proteome</keyword>
<evidence type="ECO:0000256" key="5">
    <source>
        <dbReference type="ARBA" id="ARBA00022670"/>
    </source>
</evidence>
<dbReference type="Gene3D" id="1.10.8.60">
    <property type="match status" value="1"/>
</dbReference>
<comment type="similarity">
    <text evidence="4">In the N-terminal section; belongs to the AAA ATPase family.</text>
</comment>
<dbReference type="CDD" id="cd19501">
    <property type="entry name" value="RecA-like_FtsH"/>
    <property type="match status" value="1"/>
</dbReference>
<comment type="similarity">
    <text evidence="20">Belongs to the AAA ATPase family.</text>
</comment>
<gene>
    <name evidence="24" type="primary">YME1L1</name>
</gene>
<evidence type="ECO:0000256" key="14">
    <source>
        <dbReference type="ARBA" id="ARBA00023128"/>
    </source>
</evidence>
<dbReference type="HAMAP" id="MF_01458">
    <property type="entry name" value="FtsH"/>
    <property type="match status" value="1"/>
</dbReference>
<dbReference type="GO" id="GO:0046872">
    <property type="term" value="F:metal ion binding"/>
    <property type="evidence" value="ECO:0007669"/>
    <property type="project" value="UniProtKB-KW"/>
</dbReference>
<evidence type="ECO:0000313" key="25">
    <source>
        <dbReference type="Proteomes" id="UP000694557"/>
    </source>
</evidence>
<evidence type="ECO:0000256" key="21">
    <source>
        <dbReference type="SAM" id="MobiDB-lite"/>
    </source>
</evidence>
<keyword evidence="7" id="KW-0479">Metal-binding</keyword>
<dbReference type="FunFam" id="3.40.50.300:FF:000195">
    <property type="entry name" value="ATP-dependent zinc metalloprotease FTSH 11"/>
    <property type="match status" value="1"/>
</dbReference>
<dbReference type="SUPFAM" id="SSF52540">
    <property type="entry name" value="P-loop containing nucleoside triphosphate hydrolases"/>
    <property type="match status" value="1"/>
</dbReference>
<evidence type="ECO:0000256" key="10">
    <source>
        <dbReference type="ARBA" id="ARBA00022833"/>
    </source>
</evidence>
<dbReference type="InterPro" id="IPR027417">
    <property type="entry name" value="P-loop_NTPase"/>
</dbReference>
<evidence type="ECO:0000259" key="23">
    <source>
        <dbReference type="SMART" id="SM00382"/>
    </source>
</evidence>
<dbReference type="GO" id="GO:0010636">
    <property type="term" value="P:positive regulation of mitochondrial fusion"/>
    <property type="evidence" value="ECO:0007669"/>
    <property type="project" value="UniProtKB-ARBA"/>
</dbReference>
<keyword evidence="11 20" id="KW-0067">ATP-binding</keyword>
<evidence type="ECO:0000256" key="1">
    <source>
        <dbReference type="ARBA" id="ARBA00001947"/>
    </source>
</evidence>
<evidence type="ECO:0000256" key="4">
    <source>
        <dbReference type="ARBA" id="ARBA00010550"/>
    </source>
</evidence>
<dbReference type="InterPro" id="IPR003593">
    <property type="entry name" value="AAA+_ATPase"/>
</dbReference>
<dbReference type="GO" id="GO:0016887">
    <property type="term" value="F:ATP hydrolysis activity"/>
    <property type="evidence" value="ECO:0007669"/>
    <property type="project" value="InterPro"/>
</dbReference>
<dbReference type="AlphaFoldDB" id="A0A8C7FZK7"/>
<keyword evidence="9" id="KW-0378">Hydrolase</keyword>
<dbReference type="FunFam" id="1.20.58.760:FF:000002">
    <property type="entry name" value="ATP-dependent zinc metalloprotease FtsH"/>
    <property type="match status" value="1"/>
</dbReference>
<organism evidence="24 25">
    <name type="scientific">Oncorhynchus kisutch</name>
    <name type="common">Coho salmon</name>
    <name type="synonym">Salmo kisutch</name>
    <dbReference type="NCBI Taxonomy" id="8019"/>
    <lineage>
        <taxon>Eukaryota</taxon>
        <taxon>Metazoa</taxon>
        <taxon>Chordata</taxon>
        <taxon>Craniata</taxon>
        <taxon>Vertebrata</taxon>
        <taxon>Euteleostomi</taxon>
        <taxon>Actinopterygii</taxon>
        <taxon>Neopterygii</taxon>
        <taxon>Teleostei</taxon>
        <taxon>Protacanthopterygii</taxon>
        <taxon>Salmoniformes</taxon>
        <taxon>Salmonidae</taxon>
        <taxon>Salmoninae</taxon>
        <taxon>Oncorhynchus</taxon>
    </lineage>
</organism>
<dbReference type="FunFam" id="1.10.8.60:FF:000001">
    <property type="entry name" value="ATP-dependent zinc metalloprotease FtsH"/>
    <property type="match status" value="1"/>
</dbReference>
<dbReference type="GO" id="GO:0034982">
    <property type="term" value="P:mitochondrial protein processing"/>
    <property type="evidence" value="ECO:0007669"/>
    <property type="project" value="UniProtKB-ARBA"/>
</dbReference>
<feature type="region of interest" description="Disordered" evidence="21">
    <location>
        <begin position="34"/>
        <end position="53"/>
    </location>
</feature>
<evidence type="ECO:0000313" key="24">
    <source>
        <dbReference type="Ensembl" id="ENSOKIP00005034436.1"/>
    </source>
</evidence>
<dbReference type="InterPro" id="IPR003959">
    <property type="entry name" value="ATPase_AAA_core"/>
</dbReference>
<dbReference type="SMART" id="SM00382">
    <property type="entry name" value="AAA"/>
    <property type="match status" value="1"/>
</dbReference>
<keyword evidence="12 22" id="KW-1133">Transmembrane helix</keyword>
<dbReference type="Ensembl" id="ENSOKIT00005036336.1">
    <property type="protein sequence ID" value="ENSOKIP00005034436.1"/>
    <property type="gene ID" value="ENSOKIG00005014358.1"/>
</dbReference>
<evidence type="ECO:0000256" key="20">
    <source>
        <dbReference type="RuleBase" id="RU003651"/>
    </source>
</evidence>
<evidence type="ECO:0000256" key="18">
    <source>
        <dbReference type="ARBA" id="ARBA00078792"/>
    </source>
</evidence>
<dbReference type="GO" id="GO:0007005">
    <property type="term" value="P:mitochondrion organization"/>
    <property type="evidence" value="ECO:0007669"/>
    <property type="project" value="TreeGrafter"/>
</dbReference>
<reference evidence="24" key="2">
    <citation type="submission" date="2025-09" db="UniProtKB">
        <authorList>
            <consortium name="Ensembl"/>
        </authorList>
    </citation>
    <scope>IDENTIFICATION</scope>
</reference>
<dbReference type="GO" id="GO:0004176">
    <property type="term" value="F:ATP-dependent peptidase activity"/>
    <property type="evidence" value="ECO:0007669"/>
    <property type="project" value="InterPro"/>
</dbReference>
<evidence type="ECO:0000256" key="17">
    <source>
        <dbReference type="ARBA" id="ARBA00072035"/>
    </source>
</evidence>
<keyword evidence="10" id="KW-0862">Zinc</keyword>
<evidence type="ECO:0000256" key="6">
    <source>
        <dbReference type="ARBA" id="ARBA00022692"/>
    </source>
</evidence>
<dbReference type="Gene3D" id="1.20.58.760">
    <property type="entry name" value="Peptidase M41"/>
    <property type="match status" value="1"/>
</dbReference>
<accession>A0A8C7FZK7</accession>
<name>A0A8C7FZK7_ONCKI</name>
<evidence type="ECO:0000256" key="16">
    <source>
        <dbReference type="ARBA" id="ARBA00062117"/>
    </source>
</evidence>
<comment type="subcellular location">
    <subcellularLocation>
        <location evidence="2">Mitochondrion membrane</location>
    </subcellularLocation>
</comment>
<dbReference type="Pfam" id="PF17862">
    <property type="entry name" value="AAA_lid_3"/>
    <property type="match status" value="1"/>
</dbReference>
<keyword evidence="5" id="KW-0645">Protease</keyword>
<dbReference type="GO" id="GO:0005743">
    <property type="term" value="C:mitochondrial inner membrane"/>
    <property type="evidence" value="ECO:0007669"/>
    <property type="project" value="TreeGrafter"/>
</dbReference>
<keyword evidence="14" id="KW-0496">Mitochondrion</keyword>
<keyword evidence="15 22" id="KW-0472">Membrane</keyword>
<sequence>TDVILFCASWQVTVPLSHLINALHSLKSSVGSSSSATAKPLQKQHASEQDLHSNEPTWSLRDLGLSDLGMRQLDEIVSGVLPRLSQQGVPSSSSPSQKAWRTSHLSSQSFFHNKHGEKCIFNSILIFYMLNICVPLFPVWVQSRGFKTLRKHKRLQAGFERPMEPDGFTPSFMKGVEEAKNELQEVVEFLRSPEKFTVLGGRLPKGILLVGPPGTGKTLLARAVAGEADVPFYYATGSEFDEMFVGVGASRIRNLFREAKANAPCVIFIDELDSVGGKRIESPMHPYSRQTINQLLAEMDGFKPNEGVIIIGATNFPEALDNALIRPGRFDMQVTVSKPDVKGRTEILNWYLRKIKVDPDIEAGIIARGTVGFSGADLENLVNQAALKAAVDGKNMVTLKELEFAKDKILMGPERRSVEIDKKNKEITAYHESGHAIVAYYTKDAMPINKATIMPRGPSLGHVSMLPEDDRWSETRAQLLAQMDVSMGGRVAEEIIFGNEFITTGASSDFDAATKIARMMVTRFGMCERLGVMTYADQTKQSPETQAAIEHEVRILLKDSYERARALLKSHAKEHKNLATALLQYETLDAKEIKMVLEGKALEIR</sequence>
<proteinExistence type="inferred from homology"/>
<comment type="subunit">
    <text evidence="16">Homohexamer; may also form heterohexamers. Exists in several complexes of 600-1100 kDa. Interacts with AFG1L.</text>
</comment>
<dbReference type="GeneTree" id="ENSGT00550000074836"/>
<dbReference type="PANTHER" id="PTHR23076:SF97">
    <property type="entry name" value="ATP-DEPENDENT ZINC METALLOPROTEASE YME1L1"/>
    <property type="match status" value="1"/>
</dbReference>
<dbReference type="SUPFAM" id="SSF140990">
    <property type="entry name" value="FtsH protease domain-like"/>
    <property type="match status" value="1"/>
</dbReference>
<dbReference type="Pfam" id="PF00004">
    <property type="entry name" value="AAA"/>
    <property type="match status" value="1"/>
</dbReference>
<feature type="domain" description="AAA+ ATPase" evidence="23">
    <location>
        <begin position="203"/>
        <end position="340"/>
    </location>
</feature>
<evidence type="ECO:0000256" key="3">
    <source>
        <dbReference type="ARBA" id="ARBA00010044"/>
    </source>
</evidence>
<dbReference type="GO" id="GO:0006515">
    <property type="term" value="P:protein quality control for misfolded or incompletely synthesized proteins"/>
    <property type="evidence" value="ECO:0007669"/>
    <property type="project" value="TreeGrafter"/>
</dbReference>
<evidence type="ECO:0000256" key="13">
    <source>
        <dbReference type="ARBA" id="ARBA00023049"/>
    </source>
</evidence>
<evidence type="ECO:0000256" key="9">
    <source>
        <dbReference type="ARBA" id="ARBA00022801"/>
    </source>
</evidence>
<dbReference type="InterPro" id="IPR003960">
    <property type="entry name" value="ATPase_AAA_CS"/>
</dbReference>
<dbReference type="Pfam" id="PF01434">
    <property type="entry name" value="Peptidase_M41"/>
    <property type="match status" value="1"/>
</dbReference>
<dbReference type="PANTHER" id="PTHR23076">
    <property type="entry name" value="METALLOPROTEASE M41 FTSH"/>
    <property type="match status" value="1"/>
</dbReference>
<dbReference type="GO" id="GO:0004222">
    <property type="term" value="F:metalloendopeptidase activity"/>
    <property type="evidence" value="ECO:0007669"/>
    <property type="project" value="InterPro"/>
</dbReference>
<dbReference type="InterPro" id="IPR005936">
    <property type="entry name" value="FtsH"/>
</dbReference>
<keyword evidence="8 20" id="KW-0547">Nucleotide-binding</keyword>
<evidence type="ECO:0000256" key="2">
    <source>
        <dbReference type="ARBA" id="ARBA00004325"/>
    </source>
</evidence>
<comment type="cofactor">
    <cofactor evidence="1">
        <name>Zn(2+)</name>
        <dbReference type="ChEBI" id="CHEBI:29105"/>
    </cofactor>
</comment>
<dbReference type="PROSITE" id="PS00674">
    <property type="entry name" value="AAA"/>
    <property type="match status" value="1"/>
</dbReference>
<evidence type="ECO:0000256" key="7">
    <source>
        <dbReference type="ARBA" id="ARBA00022723"/>
    </source>
</evidence>
<evidence type="ECO:0000256" key="15">
    <source>
        <dbReference type="ARBA" id="ARBA00023136"/>
    </source>
</evidence>
<reference evidence="24" key="1">
    <citation type="submission" date="2025-08" db="UniProtKB">
        <authorList>
            <consortium name="Ensembl"/>
        </authorList>
    </citation>
    <scope>IDENTIFICATION</scope>
</reference>
<dbReference type="Proteomes" id="UP000694557">
    <property type="component" value="Unassembled WGS sequence"/>
</dbReference>
<evidence type="ECO:0000256" key="11">
    <source>
        <dbReference type="ARBA" id="ARBA00022840"/>
    </source>
</evidence>
<evidence type="ECO:0000256" key="8">
    <source>
        <dbReference type="ARBA" id="ARBA00022741"/>
    </source>
</evidence>
<keyword evidence="13" id="KW-0482">Metalloprotease</keyword>
<evidence type="ECO:0000256" key="19">
    <source>
        <dbReference type="ARBA" id="ARBA00078852"/>
    </source>
</evidence>
<keyword evidence="6 22" id="KW-0812">Transmembrane</keyword>
<evidence type="ECO:0000256" key="22">
    <source>
        <dbReference type="SAM" id="Phobius"/>
    </source>
</evidence>
<dbReference type="InterPro" id="IPR041569">
    <property type="entry name" value="AAA_lid_3"/>
</dbReference>
<dbReference type="GO" id="GO:0005524">
    <property type="term" value="F:ATP binding"/>
    <property type="evidence" value="ECO:0007669"/>
    <property type="project" value="UniProtKB-KW"/>
</dbReference>